<protein>
    <submittedName>
        <fullName evidence="6">Helix-turn-helix domain-containing protein</fullName>
    </submittedName>
</protein>
<dbReference type="InterPro" id="IPR036388">
    <property type="entry name" value="WH-like_DNA-bd_sf"/>
</dbReference>
<keyword evidence="1" id="KW-0805">Transcription regulation</keyword>
<evidence type="ECO:0000313" key="7">
    <source>
        <dbReference type="Proteomes" id="UP000464577"/>
    </source>
</evidence>
<dbReference type="Proteomes" id="UP000464577">
    <property type="component" value="Chromosome"/>
</dbReference>
<dbReference type="RefSeq" id="WP_162390434.1">
    <property type="nucleotide sequence ID" value="NZ_CP045997.1"/>
</dbReference>
<dbReference type="PROSITE" id="PS50042">
    <property type="entry name" value="CNMP_BINDING_3"/>
    <property type="match status" value="1"/>
</dbReference>
<dbReference type="Gene3D" id="1.10.10.10">
    <property type="entry name" value="Winged helix-like DNA-binding domain superfamily/Winged helix DNA-binding domain"/>
    <property type="match status" value="1"/>
</dbReference>
<feature type="domain" description="HTH crp-type" evidence="5">
    <location>
        <begin position="149"/>
        <end position="220"/>
    </location>
</feature>
<dbReference type="PROSITE" id="PS51063">
    <property type="entry name" value="HTH_CRP_2"/>
    <property type="match status" value="1"/>
</dbReference>
<feature type="domain" description="Cyclic nucleotide-binding" evidence="4">
    <location>
        <begin position="14"/>
        <end position="100"/>
    </location>
</feature>
<reference evidence="6 7" key="1">
    <citation type="submission" date="2019-11" db="EMBL/GenBank/DDBJ databases">
        <title>Spirosoma endbachense sp. nov., isolated from a natural salt meadow.</title>
        <authorList>
            <person name="Rojas J."/>
            <person name="Ambika Manirajan B."/>
            <person name="Ratering S."/>
            <person name="Suarez C."/>
            <person name="Geissler-Plaum R."/>
            <person name="Schnell S."/>
        </authorList>
    </citation>
    <scope>NUCLEOTIDE SEQUENCE [LARGE SCALE GENOMIC DNA]</scope>
    <source>
        <strain evidence="6 7">I-24</strain>
    </source>
</reference>
<sequence>MKKSRTECDLRSCLFCTAGKDDWQAVVRANRKILHVKKGDLIFAEGTPVTGVYFVYKGIVKIHKQWARHKQLILNFARSGEMIGYRGLGEEPIFPVSATVLQDAAICYIELPFFESSLETNHILTHALMKFFANALQAAEKRMRDLALMDVKGRVAETLLMLERKFGTDAAGFIDVSLKQQDMAAYAGTTYETFFRMLHELKAETIIEQKGKRILILDQNQLTRFIQVTPA</sequence>
<proteinExistence type="predicted"/>
<dbReference type="InterPro" id="IPR012318">
    <property type="entry name" value="HTH_CRP"/>
</dbReference>
<dbReference type="GO" id="GO:0005829">
    <property type="term" value="C:cytosol"/>
    <property type="evidence" value="ECO:0007669"/>
    <property type="project" value="TreeGrafter"/>
</dbReference>
<evidence type="ECO:0000256" key="1">
    <source>
        <dbReference type="ARBA" id="ARBA00023015"/>
    </source>
</evidence>
<dbReference type="PANTHER" id="PTHR24567:SF26">
    <property type="entry name" value="REGULATORY PROTEIN YEIL"/>
    <property type="match status" value="1"/>
</dbReference>
<dbReference type="SUPFAM" id="SSF46785">
    <property type="entry name" value="Winged helix' DNA-binding domain"/>
    <property type="match status" value="1"/>
</dbReference>
<dbReference type="SUPFAM" id="SSF51206">
    <property type="entry name" value="cAMP-binding domain-like"/>
    <property type="match status" value="1"/>
</dbReference>
<evidence type="ECO:0000313" key="6">
    <source>
        <dbReference type="EMBL" id="QHW00044.1"/>
    </source>
</evidence>
<dbReference type="Gene3D" id="2.60.120.10">
    <property type="entry name" value="Jelly Rolls"/>
    <property type="match status" value="1"/>
</dbReference>
<dbReference type="PANTHER" id="PTHR24567">
    <property type="entry name" value="CRP FAMILY TRANSCRIPTIONAL REGULATORY PROTEIN"/>
    <property type="match status" value="1"/>
</dbReference>
<dbReference type="KEGG" id="senf:GJR95_35740"/>
<name>A0A6P1W3P1_9BACT</name>
<dbReference type="GO" id="GO:0003700">
    <property type="term" value="F:DNA-binding transcription factor activity"/>
    <property type="evidence" value="ECO:0007669"/>
    <property type="project" value="TreeGrafter"/>
</dbReference>
<dbReference type="CDD" id="cd00038">
    <property type="entry name" value="CAP_ED"/>
    <property type="match status" value="1"/>
</dbReference>
<evidence type="ECO:0000259" key="5">
    <source>
        <dbReference type="PROSITE" id="PS51063"/>
    </source>
</evidence>
<dbReference type="Pfam" id="PF13545">
    <property type="entry name" value="HTH_Crp_2"/>
    <property type="match status" value="1"/>
</dbReference>
<keyword evidence="7" id="KW-1185">Reference proteome</keyword>
<dbReference type="SMART" id="SM00100">
    <property type="entry name" value="cNMP"/>
    <property type="match status" value="1"/>
</dbReference>
<dbReference type="InterPro" id="IPR000595">
    <property type="entry name" value="cNMP-bd_dom"/>
</dbReference>
<dbReference type="GO" id="GO:0003677">
    <property type="term" value="F:DNA binding"/>
    <property type="evidence" value="ECO:0007669"/>
    <property type="project" value="UniProtKB-KW"/>
</dbReference>
<dbReference type="InterPro" id="IPR050397">
    <property type="entry name" value="Env_Response_Regulators"/>
</dbReference>
<dbReference type="InterPro" id="IPR014710">
    <property type="entry name" value="RmlC-like_jellyroll"/>
</dbReference>
<dbReference type="EMBL" id="CP045997">
    <property type="protein sequence ID" value="QHW00044.1"/>
    <property type="molecule type" value="Genomic_DNA"/>
</dbReference>
<gene>
    <name evidence="6" type="ORF">GJR95_35740</name>
</gene>
<keyword evidence="2" id="KW-0238">DNA-binding</keyword>
<dbReference type="SMART" id="SM00419">
    <property type="entry name" value="HTH_CRP"/>
    <property type="match status" value="1"/>
</dbReference>
<organism evidence="6 7">
    <name type="scientific">Spirosoma endbachense</name>
    <dbReference type="NCBI Taxonomy" id="2666025"/>
    <lineage>
        <taxon>Bacteria</taxon>
        <taxon>Pseudomonadati</taxon>
        <taxon>Bacteroidota</taxon>
        <taxon>Cytophagia</taxon>
        <taxon>Cytophagales</taxon>
        <taxon>Cytophagaceae</taxon>
        <taxon>Spirosoma</taxon>
    </lineage>
</organism>
<evidence type="ECO:0000259" key="4">
    <source>
        <dbReference type="PROSITE" id="PS50042"/>
    </source>
</evidence>
<dbReference type="InterPro" id="IPR018490">
    <property type="entry name" value="cNMP-bd_dom_sf"/>
</dbReference>
<dbReference type="InterPro" id="IPR036390">
    <property type="entry name" value="WH_DNA-bd_sf"/>
</dbReference>
<dbReference type="Pfam" id="PF00027">
    <property type="entry name" value="cNMP_binding"/>
    <property type="match status" value="1"/>
</dbReference>
<dbReference type="AlphaFoldDB" id="A0A6P1W3P1"/>
<evidence type="ECO:0000256" key="2">
    <source>
        <dbReference type="ARBA" id="ARBA00023125"/>
    </source>
</evidence>
<evidence type="ECO:0000256" key="3">
    <source>
        <dbReference type="ARBA" id="ARBA00023163"/>
    </source>
</evidence>
<accession>A0A6P1W3P1</accession>
<keyword evidence="3" id="KW-0804">Transcription</keyword>